<keyword evidence="5 6" id="KW-0732">Signal</keyword>
<evidence type="ECO:0000256" key="3">
    <source>
        <dbReference type="ARBA" id="ARBA00022471"/>
    </source>
</evidence>
<dbReference type="Pfam" id="PF05938">
    <property type="entry name" value="Self-incomp_S1"/>
    <property type="match status" value="1"/>
</dbReference>
<dbReference type="Proteomes" id="UP001417504">
    <property type="component" value="Unassembled WGS sequence"/>
</dbReference>
<gene>
    <name evidence="7" type="ORF">Sjap_025460</name>
</gene>
<protein>
    <recommendedName>
        <fullName evidence="6">S-protein homolog</fullName>
    </recommendedName>
</protein>
<organism evidence="7 8">
    <name type="scientific">Stephania japonica</name>
    <dbReference type="NCBI Taxonomy" id="461633"/>
    <lineage>
        <taxon>Eukaryota</taxon>
        <taxon>Viridiplantae</taxon>
        <taxon>Streptophyta</taxon>
        <taxon>Embryophyta</taxon>
        <taxon>Tracheophyta</taxon>
        <taxon>Spermatophyta</taxon>
        <taxon>Magnoliopsida</taxon>
        <taxon>Ranunculales</taxon>
        <taxon>Menispermaceae</taxon>
        <taxon>Menispermoideae</taxon>
        <taxon>Cissampelideae</taxon>
        <taxon>Stephania</taxon>
    </lineage>
</organism>
<reference evidence="7 8" key="1">
    <citation type="submission" date="2024-01" db="EMBL/GenBank/DDBJ databases">
        <title>Genome assemblies of Stephania.</title>
        <authorList>
            <person name="Yang L."/>
        </authorList>
    </citation>
    <scope>NUCLEOTIDE SEQUENCE [LARGE SCALE GENOMIC DNA]</scope>
    <source>
        <strain evidence="7">QJT</strain>
        <tissue evidence="7">Leaf</tissue>
    </source>
</reference>
<accession>A0AAP0HFP0</accession>
<dbReference type="GO" id="GO:0060320">
    <property type="term" value="P:rejection of self pollen"/>
    <property type="evidence" value="ECO:0007669"/>
    <property type="project" value="UniProtKB-KW"/>
</dbReference>
<comment type="subcellular location">
    <subcellularLocation>
        <location evidence="1 6">Secreted</location>
    </subcellularLocation>
</comment>
<dbReference type="PANTHER" id="PTHR31232">
    <property type="match status" value="1"/>
</dbReference>
<feature type="signal peptide" evidence="6">
    <location>
        <begin position="1"/>
        <end position="26"/>
    </location>
</feature>
<dbReference type="GO" id="GO:0005576">
    <property type="term" value="C:extracellular region"/>
    <property type="evidence" value="ECO:0007669"/>
    <property type="project" value="UniProtKB-SubCell"/>
</dbReference>
<name>A0AAP0HFP0_9MAGN</name>
<keyword evidence="3 6" id="KW-0713">Self-incompatibility</keyword>
<proteinExistence type="inferred from homology"/>
<evidence type="ECO:0000256" key="2">
    <source>
        <dbReference type="ARBA" id="ARBA00005581"/>
    </source>
</evidence>
<feature type="chain" id="PRO_5042670442" description="S-protein homolog" evidence="6">
    <location>
        <begin position="27"/>
        <end position="168"/>
    </location>
</feature>
<dbReference type="PROSITE" id="PS51257">
    <property type="entry name" value="PROKAR_LIPOPROTEIN"/>
    <property type="match status" value="1"/>
</dbReference>
<evidence type="ECO:0000256" key="5">
    <source>
        <dbReference type="ARBA" id="ARBA00022729"/>
    </source>
</evidence>
<dbReference type="EMBL" id="JBBNAE010000011">
    <property type="protein sequence ID" value="KAK9085049.1"/>
    <property type="molecule type" value="Genomic_DNA"/>
</dbReference>
<evidence type="ECO:0000256" key="4">
    <source>
        <dbReference type="ARBA" id="ARBA00022525"/>
    </source>
</evidence>
<keyword evidence="8" id="KW-1185">Reference proteome</keyword>
<evidence type="ECO:0000313" key="8">
    <source>
        <dbReference type="Proteomes" id="UP001417504"/>
    </source>
</evidence>
<keyword evidence="4 6" id="KW-0964">Secreted</keyword>
<evidence type="ECO:0000313" key="7">
    <source>
        <dbReference type="EMBL" id="KAK9085049.1"/>
    </source>
</evidence>
<evidence type="ECO:0000256" key="1">
    <source>
        <dbReference type="ARBA" id="ARBA00004613"/>
    </source>
</evidence>
<evidence type="ECO:0000256" key="6">
    <source>
        <dbReference type="RuleBase" id="RU367044"/>
    </source>
</evidence>
<dbReference type="AlphaFoldDB" id="A0AAP0HFP0"/>
<dbReference type="PANTHER" id="PTHR31232:SF155">
    <property type="entry name" value="PLANT SELF-INCOMPATIBILITY PROTEIN S1 FAMILY"/>
    <property type="match status" value="1"/>
</dbReference>
<sequence>MGGKKAMLSFMILMMLVACNCGRVAAKIRFSTKGTVLVRSEILGYHVLGVHCKSKNDDLGLHRLSYVQEYKFSFSEAIFAHTLFWCHMSWTDSDGKVKDATFDVYDATKEPCGSEASCELEYRVNNYGVTLYNAVTDERSEVLVSARVRQSAVRTVIPAFTSFQEDCS</sequence>
<comment type="similarity">
    <text evidence="2 6">Belongs to the plant self-incompatibility (S1) protein family.</text>
</comment>
<dbReference type="InterPro" id="IPR010264">
    <property type="entry name" value="Self-incomp_S1"/>
</dbReference>
<comment type="caution">
    <text evidence="7">The sequence shown here is derived from an EMBL/GenBank/DDBJ whole genome shotgun (WGS) entry which is preliminary data.</text>
</comment>